<feature type="compositionally biased region" description="Gly residues" evidence="1">
    <location>
        <begin position="1"/>
        <end position="19"/>
    </location>
</feature>
<feature type="region of interest" description="Disordered" evidence="1">
    <location>
        <begin position="330"/>
        <end position="357"/>
    </location>
</feature>
<accession>A0A8T0R548</accession>
<dbReference type="PANTHER" id="PTHR34835">
    <property type="entry name" value="OS07G0283600 PROTEIN-RELATED"/>
    <property type="match status" value="1"/>
</dbReference>
<protein>
    <recommendedName>
        <fullName evidence="4">Aminotransferase-like plant mobile domain-containing protein</fullName>
    </recommendedName>
</protein>
<evidence type="ECO:0008006" key="4">
    <source>
        <dbReference type="Google" id="ProtNLM"/>
    </source>
</evidence>
<dbReference type="AlphaFoldDB" id="A0A8T0R548"/>
<dbReference type="EMBL" id="CM029048">
    <property type="protein sequence ID" value="KAG2580083.1"/>
    <property type="molecule type" value="Genomic_DNA"/>
</dbReference>
<evidence type="ECO:0000256" key="1">
    <source>
        <dbReference type="SAM" id="MobiDB-lite"/>
    </source>
</evidence>
<evidence type="ECO:0000313" key="2">
    <source>
        <dbReference type="EMBL" id="KAG2580083.1"/>
    </source>
</evidence>
<dbReference type="PANTHER" id="PTHR34835:SF62">
    <property type="entry name" value="AMINOTRANSFERASE-LIKE PLANT MOBILE DOMAIN-CONTAINING PROTEIN"/>
    <property type="match status" value="1"/>
</dbReference>
<proteinExistence type="predicted"/>
<gene>
    <name evidence="2" type="ORF">PVAP13_6NG254848</name>
</gene>
<dbReference type="Proteomes" id="UP000823388">
    <property type="component" value="Chromosome 6N"/>
</dbReference>
<comment type="caution">
    <text evidence="2">The sequence shown here is derived from an EMBL/GenBank/DDBJ whole genome shotgun (WGS) entry which is preliminary data.</text>
</comment>
<name>A0A8T0R548_PANVG</name>
<feature type="region of interest" description="Disordered" evidence="1">
    <location>
        <begin position="1"/>
        <end position="24"/>
    </location>
</feature>
<organism evidence="2 3">
    <name type="scientific">Panicum virgatum</name>
    <name type="common">Blackwell switchgrass</name>
    <dbReference type="NCBI Taxonomy" id="38727"/>
    <lineage>
        <taxon>Eukaryota</taxon>
        <taxon>Viridiplantae</taxon>
        <taxon>Streptophyta</taxon>
        <taxon>Embryophyta</taxon>
        <taxon>Tracheophyta</taxon>
        <taxon>Spermatophyta</taxon>
        <taxon>Magnoliopsida</taxon>
        <taxon>Liliopsida</taxon>
        <taxon>Poales</taxon>
        <taxon>Poaceae</taxon>
        <taxon>PACMAD clade</taxon>
        <taxon>Panicoideae</taxon>
        <taxon>Panicodae</taxon>
        <taxon>Paniceae</taxon>
        <taxon>Panicinae</taxon>
        <taxon>Panicum</taxon>
        <taxon>Panicum sect. Hiantes</taxon>
    </lineage>
</organism>
<evidence type="ECO:0000313" key="3">
    <source>
        <dbReference type="Proteomes" id="UP000823388"/>
    </source>
</evidence>
<keyword evidence="3" id="KW-1185">Reference proteome</keyword>
<sequence length="759" mass="84210">MAEGGDAAGSGSRQGGGEVATGKKEHGSLALVQGHIEVGSSRVSPGQIYRLVQSFSPRKRELVEAIGFGGMLNVPNLTKLNLKLSLWLLNQVDIESQAIVVGDNHMIRFFDGDVHKVFGIPCGPRKIDGRDAHVSQEAVAFMRESLGLVDRESHSLKRIESFLTKELTESSSQLEHECFQIAFVIYVMGHLLAPSVKHDYVSIDYWGALKCADHIVHYNWCEYVIRCVLEAASKVQSASPAKGTIQLPGCHLFLQVFYLDNIDVGPYNLPHNVFPRISVFDNDRMRVMIQRSVICGGVAESVCYQRRRVERSMSRGEALTPKCRTARRAYSTPAEQTAPASGDPDGCAHAGTSRFGSSTPQVADIGKFLNPGGLFEYLKIKYPNIIGSGVVNLLKRHNANCVRHYVEHQRQLIKENILLAEGLIEMIGQECIASSEKGQGINSSNLYYFWCNIAGHGESSMMDSMLHDNRHPSSDIRRKRDSFNSLGGDADRIKRFTSEGSVSVQSGKSRLLEDRSDMPSFDLGIDDDVEVEVTQVHRGEISSPLTVTPTGSAAAKRKLSPRSSNKNYSELLIGGMLMLEDDKGTSSEGKVLFGASTTTPLPRRKLAFGDFAPNPFYNGHVHRKPTPESILSLSIWVTGQYVTALARPWVTHPYPRHIEVTGFEIKRQFSGAEKMDTDMFALIVRRFAQLDGSMSTGNPELRWRHFLEPDFAAFALAGNDVSQLLSIQNQFRGDCVSYNLARTEMVNIYHFWVSFVFPI</sequence>
<reference evidence="2" key="1">
    <citation type="submission" date="2020-05" db="EMBL/GenBank/DDBJ databases">
        <title>WGS assembly of Panicum virgatum.</title>
        <authorList>
            <person name="Lovell J.T."/>
            <person name="Jenkins J."/>
            <person name="Shu S."/>
            <person name="Juenger T.E."/>
            <person name="Schmutz J."/>
        </authorList>
    </citation>
    <scope>NUCLEOTIDE SEQUENCE</scope>
    <source>
        <strain evidence="2">AP13</strain>
    </source>
</reference>